<feature type="transmembrane region" description="Helical" evidence="5">
    <location>
        <begin position="127"/>
        <end position="151"/>
    </location>
</feature>
<dbReference type="GO" id="GO:0043190">
    <property type="term" value="C:ATP-binding cassette (ABC) transporter complex"/>
    <property type="evidence" value="ECO:0007669"/>
    <property type="project" value="InterPro"/>
</dbReference>
<accession>A0A1M6LHS8</accession>
<dbReference type="Pfam" id="PF01061">
    <property type="entry name" value="ABC2_membrane"/>
    <property type="match status" value="1"/>
</dbReference>
<evidence type="ECO:0000313" key="8">
    <source>
        <dbReference type="Proteomes" id="UP000184529"/>
    </source>
</evidence>
<name>A0A1M6LHS8_9FIRM</name>
<evidence type="ECO:0000256" key="3">
    <source>
        <dbReference type="ARBA" id="ARBA00022989"/>
    </source>
</evidence>
<dbReference type="GO" id="GO:0140359">
    <property type="term" value="F:ABC-type transporter activity"/>
    <property type="evidence" value="ECO:0007669"/>
    <property type="project" value="InterPro"/>
</dbReference>
<feature type="transmembrane region" description="Helical" evidence="5">
    <location>
        <begin position="200"/>
        <end position="218"/>
    </location>
</feature>
<dbReference type="PROSITE" id="PS51012">
    <property type="entry name" value="ABC_TM2"/>
    <property type="match status" value="1"/>
</dbReference>
<keyword evidence="3 5" id="KW-1133">Transmembrane helix</keyword>
<dbReference type="PANTHER" id="PTHR43229:SF2">
    <property type="entry name" value="NODULATION PROTEIN J"/>
    <property type="match status" value="1"/>
</dbReference>
<dbReference type="OrthoDB" id="9788252at2"/>
<reference evidence="8" key="1">
    <citation type="submission" date="2016-11" db="EMBL/GenBank/DDBJ databases">
        <authorList>
            <person name="Varghese N."/>
            <person name="Submissions S."/>
        </authorList>
    </citation>
    <scope>NUCLEOTIDE SEQUENCE [LARGE SCALE GENOMIC DNA]</scope>
    <source>
        <strain evidence="8">DSM 16057</strain>
    </source>
</reference>
<organism evidence="7 8">
    <name type="scientific">Desulfofundulus thermosubterraneus DSM 16057</name>
    <dbReference type="NCBI Taxonomy" id="1121432"/>
    <lineage>
        <taxon>Bacteria</taxon>
        <taxon>Bacillati</taxon>
        <taxon>Bacillota</taxon>
        <taxon>Clostridia</taxon>
        <taxon>Eubacteriales</taxon>
        <taxon>Peptococcaceae</taxon>
        <taxon>Desulfofundulus</taxon>
    </lineage>
</organism>
<dbReference type="PIRSF" id="PIRSF006648">
    <property type="entry name" value="DrrB"/>
    <property type="match status" value="1"/>
</dbReference>
<dbReference type="RefSeq" id="WP_114281519.1">
    <property type="nucleotide sequence ID" value="NZ_FQZM01000051.1"/>
</dbReference>
<evidence type="ECO:0000256" key="4">
    <source>
        <dbReference type="ARBA" id="ARBA00023136"/>
    </source>
</evidence>
<evidence type="ECO:0000259" key="6">
    <source>
        <dbReference type="PROSITE" id="PS51012"/>
    </source>
</evidence>
<evidence type="ECO:0000256" key="1">
    <source>
        <dbReference type="ARBA" id="ARBA00004141"/>
    </source>
</evidence>
<feature type="domain" description="ABC transmembrane type-2" evidence="6">
    <location>
        <begin position="47"/>
        <end position="275"/>
    </location>
</feature>
<feature type="transmembrane region" description="Helical" evidence="5">
    <location>
        <begin position="163"/>
        <end position="188"/>
    </location>
</feature>
<evidence type="ECO:0000313" key="7">
    <source>
        <dbReference type="EMBL" id="SHJ70756.1"/>
    </source>
</evidence>
<dbReference type="InterPro" id="IPR013525">
    <property type="entry name" value="ABC2_TM"/>
</dbReference>
<keyword evidence="5" id="KW-1003">Cell membrane</keyword>
<evidence type="ECO:0000256" key="5">
    <source>
        <dbReference type="RuleBase" id="RU361157"/>
    </source>
</evidence>
<keyword evidence="8" id="KW-1185">Reference proteome</keyword>
<dbReference type="Proteomes" id="UP000184529">
    <property type="component" value="Unassembled WGS sequence"/>
</dbReference>
<dbReference type="AlphaFoldDB" id="A0A1M6LHS8"/>
<proteinExistence type="inferred from homology"/>
<feature type="transmembrane region" description="Helical" evidence="5">
    <location>
        <begin position="254"/>
        <end position="272"/>
    </location>
</feature>
<comment type="subcellular location">
    <subcellularLocation>
        <location evidence="5">Cell membrane</location>
        <topology evidence="5">Multi-pass membrane protein</topology>
    </subcellularLocation>
    <subcellularLocation>
        <location evidence="1">Membrane</location>
        <topology evidence="1">Multi-pass membrane protein</topology>
    </subcellularLocation>
</comment>
<keyword evidence="2 5" id="KW-0812">Transmembrane</keyword>
<keyword evidence="4 5" id="KW-0472">Membrane</keyword>
<dbReference type="PRINTS" id="PR00164">
    <property type="entry name" value="ABC2TRNSPORT"/>
</dbReference>
<dbReference type="InterPro" id="IPR047817">
    <property type="entry name" value="ABC2_TM_bact-type"/>
</dbReference>
<feature type="transmembrane region" description="Helical" evidence="5">
    <location>
        <begin position="88"/>
        <end position="106"/>
    </location>
</feature>
<dbReference type="PANTHER" id="PTHR43229">
    <property type="entry name" value="NODULATION PROTEIN J"/>
    <property type="match status" value="1"/>
</dbReference>
<feature type="transmembrane region" description="Helical" evidence="5">
    <location>
        <begin position="49"/>
        <end position="68"/>
    </location>
</feature>
<gene>
    <name evidence="7" type="ORF">SAMN02745219_03152</name>
</gene>
<keyword evidence="5" id="KW-0813">Transport</keyword>
<dbReference type="STRING" id="1121432.SAMN02745219_03152"/>
<dbReference type="InterPro" id="IPR000412">
    <property type="entry name" value="ABC_2_transport"/>
</dbReference>
<dbReference type="EMBL" id="FQZM01000051">
    <property type="protein sequence ID" value="SHJ70756.1"/>
    <property type="molecule type" value="Genomic_DNA"/>
</dbReference>
<evidence type="ECO:0000256" key="2">
    <source>
        <dbReference type="ARBA" id="ARBA00022692"/>
    </source>
</evidence>
<comment type="similarity">
    <text evidence="5">Belongs to the ABC-2 integral membrane protein family.</text>
</comment>
<sequence>MESDRFATSVAASVEPAAKSGGTVLQALTDMLVIIEMELRKLRHEPTELFTRAVQPVLWLLIFGQAFSKVRAFDTGGVTYQTYMTPGILSQSVMFTAIFFGLSTIWERDMGILQKFLAMPIPRAALVLGKALAAGVRALSQVTIIFLLAAITGIPLHWHPALLSAAAGVVILGAVFFATLSMIIAAIVKTRERFMGIGQLITMPLFFASNALYPISIMPDWLRVVASVNPLSYMVDFLRGALVTGQLTNWQADVGVLLVACILATAVGTYLYPRIVA</sequence>
<dbReference type="InterPro" id="IPR051784">
    <property type="entry name" value="Nod_factor_ABC_transporter"/>
</dbReference>
<protein>
    <recommendedName>
        <fullName evidence="5">Transport permease protein</fullName>
    </recommendedName>
</protein>